<organism evidence="1 2">
    <name type="scientific">Neiella litorisoli</name>
    <dbReference type="NCBI Taxonomy" id="2771431"/>
    <lineage>
        <taxon>Bacteria</taxon>
        <taxon>Pseudomonadati</taxon>
        <taxon>Pseudomonadota</taxon>
        <taxon>Gammaproteobacteria</taxon>
        <taxon>Alteromonadales</taxon>
        <taxon>Echinimonadaceae</taxon>
        <taxon>Neiella</taxon>
    </lineage>
</organism>
<evidence type="ECO:0008006" key="3">
    <source>
        <dbReference type="Google" id="ProtNLM"/>
    </source>
</evidence>
<evidence type="ECO:0000313" key="2">
    <source>
        <dbReference type="Proteomes" id="UP000638014"/>
    </source>
</evidence>
<reference evidence="1" key="1">
    <citation type="submission" date="2020-09" db="EMBL/GenBank/DDBJ databases">
        <title>A novel bacterium of genus Neiella, isolated from South China Sea.</title>
        <authorList>
            <person name="Huang H."/>
            <person name="Mo K."/>
            <person name="Hu Y."/>
        </authorList>
    </citation>
    <scope>NUCLEOTIDE SEQUENCE</scope>
    <source>
        <strain evidence="1">HB171785</strain>
    </source>
</reference>
<dbReference type="AlphaFoldDB" id="A0A8J6QV03"/>
<sequence>MSKDNNKDYETLIDKVVERLKHEQHLTAEALDHWLERAAEYVGAASDLTKDELTLMREYLKRDFQAFADSMDPDSKTHPPSVWLTGISQGIWHNLMEITDKTQCEWRELSDDLKHDGVYRQGEYVGFGVVRCTKCDHVFEVYHPTLLSGCANCGHDEFVREPFEP</sequence>
<dbReference type="Proteomes" id="UP000638014">
    <property type="component" value="Unassembled WGS sequence"/>
</dbReference>
<proteinExistence type="predicted"/>
<dbReference type="EMBL" id="JACXAF010000012">
    <property type="protein sequence ID" value="MBD1389758.1"/>
    <property type="molecule type" value="Genomic_DNA"/>
</dbReference>
<accession>A0A8J6QV03</accession>
<evidence type="ECO:0000313" key="1">
    <source>
        <dbReference type="EMBL" id="MBD1389758.1"/>
    </source>
</evidence>
<dbReference type="Pfam" id="PF07295">
    <property type="entry name" value="DUF1451"/>
    <property type="match status" value="1"/>
</dbReference>
<keyword evidence="2" id="KW-1185">Reference proteome</keyword>
<comment type="caution">
    <text evidence="1">The sequence shown here is derived from an EMBL/GenBank/DDBJ whole genome shotgun (WGS) entry which is preliminary data.</text>
</comment>
<dbReference type="RefSeq" id="WP_191144862.1">
    <property type="nucleotide sequence ID" value="NZ_JACXAF010000012.1"/>
</dbReference>
<dbReference type="InterPro" id="IPR009912">
    <property type="entry name" value="DUF1451"/>
</dbReference>
<name>A0A8J6QV03_9GAMM</name>
<gene>
    <name evidence="1" type="ORF">IC617_10000</name>
</gene>
<protein>
    <recommendedName>
        <fullName evidence="3">Zinc ribbon-containing protein</fullName>
    </recommendedName>
</protein>